<accession>A0A367IKK4</accession>
<keyword evidence="2" id="KW-0678">Repressor</keyword>
<comment type="similarity">
    <text evidence="8">Belongs to the pacC/RIM101 family.</text>
</comment>
<gene>
    <name evidence="12" type="ORF">CU098_000936</name>
</gene>
<dbReference type="GO" id="GO:0045944">
    <property type="term" value="P:positive regulation of transcription by RNA polymerase II"/>
    <property type="evidence" value="ECO:0007669"/>
    <property type="project" value="TreeGrafter"/>
</dbReference>
<feature type="compositionally biased region" description="Polar residues" evidence="10">
    <location>
        <begin position="123"/>
        <end position="142"/>
    </location>
</feature>
<evidence type="ECO:0000256" key="4">
    <source>
        <dbReference type="ARBA" id="ARBA00022737"/>
    </source>
</evidence>
<dbReference type="AlphaFoldDB" id="A0A367IKK4"/>
<dbReference type="InterPro" id="IPR013087">
    <property type="entry name" value="Znf_C2H2_type"/>
</dbReference>
<evidence type="ECO:0000256" key="5">
    <source>
        <dbReference type="ARBA" id="ARBA00022771"/>
    </source>
</evidence>
<dbReference type="PROSITE" id="PS50157">
    <property type="entry name" value="ZINC_FINGER_C2H2_2"/>
    <property type="match status" value="3"/>
</dbReference>
<evidence type="ECO:0000256" key="10">
    <source>
        <dbReference type="SAM" id="MobiDB-lite"/>
    </source>
</evidence>
<dbReference type="SMART" id="SM00355">
    <property type="entry name" value="ZnF_C2H2"/>
    <property type="match status" value="3"/>
</dbReference>
<keyword evidence="3" id="KW-0479">Metal-binding</keyword>
<sequence>MSGFSCQWANCQSLFDSAEDLYNHLSDDHVGRRSTNNLCLQCCWNNCGTVAIKRDHLASHIRVHLPLKPHACSICKKGFKRPQDLKKHEKIHTEEHQSSLLSKQPGYRPVRRRRKPNAMHSPIPTSHVSSQDSTTNSDLSSLGYSPTTFKGKHSPLGCYSPIKDNTDEFKAPDNGLMQGILNSQVFTPYDSEIINRLNSIGPTIDYMDNLNWSVPADAESAQVLQDWLEQLSANVRVEDEPTANNYNTFSSLMGDSQDTLYPSLEKMAQDPYLSFNYETQNLSTTPTSFGDFPQLSVSSNSPPPPPPSSSAAAAAADGVTEKMF</sequence>
<feature type="domain" description="C2H2-type" evidence="11">
    <location>
        <begin position="70"/>
        <end position="97"/>
    </location>
</feature>
<evidence type="ECO:0000256" key="8">
    <source>
        <dbReference type="ARBA" id="ARBA00038089"/>
    </source>
</evidence>
<evidence type="ECO:0000313" key="13">
    <source>
        <dbReference type="Proteomes" id="UP000253551"/>
    </source>
</evidence>
<evidence type="ECO:0000256" key="6">
    <source>
        <dbReference type="ARBA" id="ARBA00022833"/>
    </source>
</evidence>
<dbReference type="Gene3D" id="3.30.160.60">
    <property type="entry name" value="Classic Zinc Finger"/>
    <property type="match status" value="2"/>
</dbReference>
<feature type="non-terminal residue" evidence="12">
    <location>
        <position position="324"/>
    </location>
</feature>
<reference evidence="12 13" key="1">
    <citation type="journal article" date="2018" name="G3 (Bethesda)">
        <title>Phylogenetic and Phylogenomic Definition of Rhizopus Species.</title>
        <authorList>
            <person name="Gryganskyi A.P."/>
            <person name="Golan J."/>
            <person name="Dolatabadi S."/>
            <person name="Mondo S."/>
            <person name="Robb S."/>
            <person name="Idnurm A."/>
            <person name="Muszewska A."/>
            <person name="Steczkiewicz K."/>
            <person name="Masonjones S."/>
            <person name="Liao H.L."/>
            <person name="Gajdeczka M.T."/>
            <person name="Anike F."/>
            <person name="Vuek A."/>
            <person name="Anishchenko I.M."/>
            <person name="Voigt K."/>
            <person name="de Hoog G.S."/>
            <person name="Smith M.E."/>
            <person name="Heitman J."/>
            <person name="Vilgalys R."/>
            <person name="Stajich J.E."/>
        </authorList>
    </citation>
    <scope>NUCLEOTIDE SEQUENCE [LARGE SCALE GENOMIC DNA]</scope>
    <source>
        <strain evidence="12 13">LSU 92-RS-03</strain>
    </source>
</reference>
<evidence type="ECO:0000256" key="1">
    <source>
        <dbReference type="ARBA" id="ARBA00004123"/>
    </source>
</evidence>
<keyword evidence="4" id="KW-0677">Repeat</keyword>
<organism evidence="12 13">
    <name type="scientific">Rhizopus stolonifer</name>
    <name type="common">Rhizopus nigricans</name>
    <dbReference type="NCBI Taxonomy" id="4846"/>
    <lineage>
        <taxon>Eukaryota</taxon>
        <taxon>Fungi</taxon>
        <taxon>Fungi incertae sedis</taxon>
        <taxon>Mucoromycota</taxon>
        <taxon>Mucoromycotina</taxon>
        <taxon>Mucoromycetes</taxon>
        <taxon>Mucorales</taxon>
        <taxon>Mucorineae</taxon>
        <taxon>Rhizopodaceae</taxon>
        <taxon>Rhizopus</taxon>
    </lineage>
</organism>
<proteinExistence type="inferred from homology"/>
<keyword evidence="5 9" id="KW-0863">Zinc-finger</keyword>
<keyword evidence="13" id="KW-1185">Reference proteome</keyword>
<feature type="domain" description="C2H2-type" evidence="11">
    <location>
        <begin position="40"/>
        <end position="69"/>
    </location>
</feature>
<keyword evidence="7" id="KW-0539">Nucleus</keyword>
<dbReference type="FunFam" id="3.30.160.60:FF:002343">
    <property type="entry name" value="Zinc finger protein 33A"/>
    <property type="match status" value="1"/>
</dbReference>
<feature type="region of interest" description="Disordered" evidence="10">
    <location>
        <begin position="286"/>
        <end position="324"/>
    </location>
</feature>
<dbReference type="Pfam" id="PF00096">
    <property type="entry name" value="zf-C2H2"/>
    <property type="match status" value="1"/>
</dbReference>
<dbReference type="InterPro" id="IPR050806">
    <property type="entry name" value="pacC/RIM101"/>
</dbReference>
<dbReference type="Pfam" id="PF21816">
    <property type="entry name" value="Zap1_zf1"/>
    <property type="match status" value="1"/>
</dbReference>
<dbReference type="InterPro" id="IPR036236">
    <property type="entry name" value="Znf_C2H2_sf"/>
</dbReference>
<evidence type="ECO:0000259" key="11">
    <source>
        <dbReference type="PROSITE" id="PS50157"/>
    </source>
</evidence>
<dbReference type="Proteomes" id="UP000253551">
    <property type="component" value="Unassembled WGS sequence"/>
</dbReference>
<dbReference type="GO" id="GO:0008270">
    <property type="term" value="F:zinc ion binding"/>
    <property type="evidence" value="ECO:0007669"/>
    <property type="project" value="UniProtKB-KW"/>
</dbReference>
<dbReference type="STRING" id="4846.A0A367IKK4"/>
<dbReference type="InterPro" id="IPR048420">
    <property type="entry name" value="Zap1-like_Znf1"/>
</dbReference>
<evidence type="ECO:0000256" key="9">
    <source>
        <dbReference type="PROSITE-ProRule" id="PRU00042"/>
    </source>
</evidence>
<dbReference type="PANTHER" id="PTHR47257:SF1">
    <property type="entry name" value="PH-RESPONSE TRANSCRIPTION FACTOR PACC_RIM101"/>
    <property type="match status" value="1"/>
</dbReference>
<name>A0A367IKK4_RHIST</name>
<dbReference type="PROSITE" id="PS00028">
    <property type="entry name" value="ZINC_FINGER_C2H2_1"/>
    <property type="match status" value="2"/>
</dbReference>
<dbReference type="SUPFAM" id="SSF57667">
    <property type="entry name" value="beta-beta-alpha zinc fingers"/>
    <property type="match status" value="2"/>
</dbReference>
<dbReference type="PANTHER" id="PTHR47257">
    <property type="entry name" value="PH-RESPONSE TRANSCRIPTION FACTOR PACC/RIM101"/>
    <property type="match status" value="1"/>
</dbReference>
<evidence type="ECO:0000256" key="2">
    <source>
        <dbReference type="ARBA" id="ARBA00022491"/>
    </source>
</evidence>
<keyword evidence="6" id="KW-0862">Zinc</keyword>
<comment type="subcellular location">
    <subcellularLocation>
        <location evidence="1">Nucleus</location>
    </subcellularLocation>
</comment>
<comment type="caution">
    <text evidence="12">The sequence shown here is derived from an EMBL/GenBank/DDBJ whole genome shotgun (WGS) entry which is preliminary data.</text>
</comment>
<dbReference type="OrthoDB" id="6155966at2759"/>
<evidence type="ECO:0000256" key="7">
    <source>
        <dbReference type="ARBA" id="ARBA00023242"/>
    </source>
</evidence>
<dbReference type="EMBL" id="PJQM01007420">
    <property type="protein sequence ID" value="RCH78212.1"/>
    <property type="molecule type" value="Genomic_DNA"/>
</dbReference>
<feature type="compositionally biased region" description="Basic and acidic residues" evidence="10">
    <location>
        <begin position="87"/>
        <end position="97"/>
    </location>
</feature>
<feature type="domain" description="C2H2-type" evidence="11">
    <location>
        <begin position="4"/>
        <end position="34"/>
    </location>
</feature>
<feature type="region of interest" description="Disordered" evidence="10">
    <location>
        <begin position="87"/>
        <end position="142"/>
    </location>
</feature>
<dbReference type="GO" id="GO:0005634">
    <property type="term" value="C:nucleus"/>
    <property type="evidence" value="ECO:0007669"/>
    <property type="project" value="UniProtKB-SubCell"/>
</dbReference>
<evidence type="ECO:0000256" key="3">
    <source>
        <dbReference type="ARBA" id="ARBA00022723"/>
    </source>
</evidence>
<evidence type="ECO:0000313" key="12">
    <source>
        <dbReference type="EMBL" id="RCH78212.1"/>
    </source>
</evidence>
<protein>
    <recommendedName>
        <fullName evidence="11">C2H2-type domain-containing protein</fullName>
    </recommendedName>
</protein>